<dbReference type="GO" id="GO:0016020">
    <property type="term" value="C:membrane"/>
    <property type="evidence" value="ECO:0007669"/>
    <property type="project" value="InterPro"/>
</dbReference>
<dbReference type="PANTHER" id="PTHR11878:SF65">
    <property type="entry name" value="NA_CA-EXCHANGE PROTEIN, ISOFORM G"/>
    <property type="match status" value="1"/>
</dbReference>
<evidence type="ECO:0000313" key="8">
    <source>
        <dbReference type="Proteomes" id="UP000280307"/>
    </source>
</evidence>
<feature type="compositionally biased region" description="Low complexity" evidence="5">
    <location>
        <begin position="230"/>
        <end position="261"/>
    </location>
</feature>
<evidence type="ECO:0000256" key="4">
    <source>
        <dbReference type="ARBA" id="ARBA00023065"/>
    </source>
</evidence>
<feature type="compositionally biased region" description="Pro residues" evidence="5">
    <location>
        <begin position="194"/>
        <end position="203"/>
    </location>
</feature>
<feature type="compositionally biased region" description="Pro residues" evidence="5">
    <location>
        <begin position="163"/>
        <end position="186"/>
    </location>
</feature>
<feature type="domain" description="Calx-beta" evidence="6">
    <location>
        <begin position="2197"/>
        <end position="2294"/>
    </location>
</feature>
<name>A0A426TQE5_9CHLR</name>
<reference evidence="7 8" key="1">
    <citation type="submission" date="2018-12" db="EMBL/GenBank/DDBJ databases">
        <title>Genome Sequence of Candidatus Viridilinea halotolerans isolated from saline sulfide-rich spring.</title>
        <authorList>
            <person name="Grouzdev D.S."/>
            <person name="Burganskaya E.I."/>
            <person name="Krutkina M.S."/>
            <person name="Sukhacheva M.V."/>
            <person name="Gorlenko V.M."/>
        </authorList>
    </citation>
    <scope>NUCLEOTIDE SEQUENCE [LARGE SCALE GENOMIC DNA]</scope>
    <source>
        <strain evidence="7">Chok-6</strain>
    </source>
</reference>
<dbReference type="InterPro" id="IPR003644">
    <property type="entry name" value="Calx_beta"/>
</dbReference>
<dbReference type="PANTHER" id="PTHR11878">
    <property type="entry name" value="SODIUM/CALCIUM EXCHANGER"/>
    <property type="match status" value="1"/>
</dbReference>
<evidence type="ECO:0000256" key="3">
    <source>
        <dbReference type="ARBA" id="ARBA00022837"/>
    </source>
</evidence>
<proteinExistence type="predicted"/>
<feature type="compositionally biased region" description="Low complexity" evidence="5">
    <location>
        <begin position="144"/>
        <end position="162"/>
    </location>
</feature>
<feature type="region of interest" description="Disordered" evidence="5">
    <location>
        <begin position="118"/>
        <end position="261"/>
    </location>
</feature>
<dbReference type="InterPro" id="IPR038081">
    <property type="entry name" value="CalX-like_sf"/>
</dbReference>
<dbReference type="EMBL" id="RSAS01000951">
    <property type="protein sequence ID" value="RRR65447.1"/>
    <property type="molecule type" value="Genomic_DNA"/>
</dbReference>
<comment type="caution">
    <text evidence="7">The sequence shown here is derived from an EMBL/GenBank/DDBJ whole genome shotgun (WGS) entry which is preliminary data.</text>
</comment>
<keyword evidence="4" id="KW-0406">Ion transport</keyword>
<protein>
    <recommendedName>
        <fullName evidence="6">Calx-beta domain-containing protein</fullName>
    </recommendedName>
</protein>
<dbReference type="Pfam" id="PF03160">
    <property type="entry name" value="Calx-beta"/>
    <property type="match status" value="4"/>
</dbReference>
<dbReference type="PRINTS" id="PR01217">
    <property type="entry name" value="PRICHEXTENSN"/>
</dbReference>
<evidence type="ECO:0000259" key="6">
    <source>
        <dbReference type="SMART" id="SM00237"/>
    </source>
</evidence>
<dbReference type="GO" id="GO:0007154">
    <property type="term" value="P:cell communication"/>
    <property type="evidence" value="ECO:0007669"/>
    <property type="project" value="InterPro"/>
</dbReference>
<evidence type="ECO:0000313" key="7">
    <source>
        <dbReference type="EMBL" id="RRR65447.1"/>
    </source>
</evidence>
<keyword evidence="1" id="KW-0732">Signal</keyword>
<feature type="compositionally biased region" description="Pro residues" evidence="5">
    <location>
        <begin position="131"/>
        <end position="143"/>
    </location>
</feature>
<dbReference type="SMART" id="SM00237">
    <property type="entry name" value="Calx_beta"/>
    <property type="match status" value="4"/>
</dbReference>
<feature type="domain" description="Calx-beta" evidence="6">
    <location>
        <begin position="366"/>
        <end position="461"/>
    </location>
</feature>
<keyword evidence="2" id="KW-0677">Repeat</keyword>
<dbReference type="SUPFAM" id="SSF141072">
    <property type="entry name" value="CalX-like"/>
    <property type="match status" value="4"/>
</dbReference>
<dbReference type="Proteomes" id="UP000280307">
    <property type="component" value="Unassembled WGS sequence"/>
</dbReference>
<dbReference type="Gene3D" id="2.60.40.2030">
    <property type="match status" value="4"/>
</dbReference>
<dbReference type="InterPro" id="IPR051171">
    <property type="entry name" value="CaCA"/>
</dbReference>
<feature type="domain" description="Calx-beta" evidence="6">
    <location>
        <begin position="2311"/>
        <end position="2412"/>
    </location>
</feature>
<feature type="domain" description="Calx-beta" evidence="6">
    <location>
        <begin position="255"/>
        <end position="351"/>
    </location>
</feature>
<evidence type="ECO:0000256" key="2">
    <source>
        <dbReference type="ARBA" id="ARBA00022737"/>
    </source>
</evidence>
<evidence type="ECO:0000256" key="5">
    <source>
        <dbReference type="SAM" id="MobiDB-lite"/>
    </source>
</evidence>
<sequence length="2581" mass="271229">MRQPLIWLILLALVIAVGSITFLARLAYQLATPEVSIYAGNVGAIDDADYKFWDLPPLIGAVGSELVDAVERDQLVPTRDPALGMRTPQPVVVIRPLETTPTPTPPLVTAVPTVTTTLDDATNTVATPTLSPTPSPTPRPQQTPTPALVALSTPVPVAAPTATPTPVPPAQQPAPPPAEPAPPVSPPVATTTPTSPPAPPRPTSTPTNSPVPTRTPTNSPVPTHTPTNLPAPTQTPTNSPTPTNTPVSTPTNTPTNTPIPELPTLSLVQAELTAREADGRAVFVVRLSANAANTVTVPYSTSDGTAQAGVHYRAASGTLTFAPGEREKQIPLELLLNERNDPLRTLRLTFTAPTNATWSGANVGLLTIINSDPPPTVRFVGATRTVAESVGAVGLTIELSAPSGSSVEVPYSVAGTAIERHHSLRSGTLVFAPGTTTMRLRFEVADDRIVDGDRTVVVQLGTPVNATKGNPSSYALTIKENDVARVDLTQTSFSLFEDRAQPHTATYDVVLNSQPRAPVTIAIQPDSQLSAAPASLTFQPQTWDQPQTVTLAVVDDAVAEGPHSGQITHRVTSNDSFYHERAVAAVNVAITDNDTARIRIDAPTTTLEESRAQNRHRTSYTVRLESQPTSTVIVDIDTGTDSHLSLDRSRLVFAPSNWNQPQTVNVMTVQNEIDQGTSYTATIRHSAASADANYHDPGAPFAPREITFAIVDDDTAGLVLDRTDISLDETPTGSNVTTYTVRLTSQPTASVAVSFTVAISTGAELIITPTTPLTFTVANWATPQTVQVSVAPNFVVQDTIYTATITHTAISTDTLYAGLTATLAATIHDDDTANLFFTPSHSLSLTEPLTGTTVVTYSVRLTTEPTAPVTVTVVSDTAGLNLTPTVLVFTTTNWNDAQTITVTVAANDVDQGLFYTATLTHTATSVDPEYQGLQRTLTVEIEDDDVAGIALSPDAISFTETPTGSNVITYSVWLNSEPTAPVTLTFAVNIPDGASLIFTPTNLTFDAATWNISQTVAVTVASNVVDHGDIYTATISHNATSSDPFYQGLTKAATATITDDDAAGLLLSTSNITFTEALTGSNVVTYSVSLASEPTDDVTINFGQVISDGASLIFTPTNLTFAPAAWDVSQTVTVTVAPNDVDHGTIYTATISHNATSSDPFYQGLTEAVTATITDNDAVGLLLSTSNITFTEALTGSNVVTYSVSLNSRPTQPVDVNFSVAISDGASLIFTPTNLTFLPAAWNVSQTVTVTVAPNLVDHGAVYTATISHTTTSTDTLYNGQTATATATITDDDTAGLVLTPSSISLTETDTGSDPVTYTVRLATQPTAPVTVSFAVAITTSSGLVLTPTTNLTFTAADWNVGQVVTTTVMSNTVAQGTTYPATITHTTSSSDAAYAGLTATLAVIITDNDTAGLILSTPSLTLTEGAAANYSVRLATQPTAPVTVTFTPSLTGEVSFAPISLSFDSTNWTTPQPVTVTSIDNSLIDGDRTLNISHTLTTSADPFYQPVTGTLALTILDDDVADILLSVASLSLTETPSGSNVVTYDVSLAAQPTAPVTVTLGVAITSTSGLIITPTSLIFDATTWNISQTVALQVVANAVDQGVSYNATITHTATSTDTFYSGLSRTLPLTITDDDMADLLLSTASLTLTEGTSGSYSVRLQSAPTAPVTITLAPSVAGQVNLSATSLSFDSGNWNISQTVTISSVDNFIVDGNRTLNLSHSSASSDPFYQGLSGNVALTIEDDDTVGIVLSTATISLTETPTGSNVVTYTVRLNSEPTAAVDVNFSVAISVGANMIITPAASLNFTSLNWSDVQTVEVQLAPNFVDHGTSYTATITHTAVSTDLLYNGLTEDVSVTISDDDTAELLVSTTAISLSETPTGSNVVTYTVRLNSEPTAAVDVNFSVAISVGANMIITPAASLNFTNLNWSEPQTVEVQLDPNFVDHGTLYTATISHDTTSTDSRYNGLNEDVSATISDDDTAGIIITPNNVYIYEEGETTATLQVSLTSAPLAPVTLDLTHDGQLRAITPTQLVFDSFNWNIPQPVEVQALDDVLLESAVHSSTLTLTGSGDLSYQQTWLYTGIAIEDNDSASWVVTLPDGNVTAEDGTAVRVQIRLTSVPSAPVSLTLTTNDPGEGVISDTGTLPLVFTPANWNINQTTFVRGVDDAGYDGRQIYTITVAVQSSADPLYALATPTNHTFFNDDNNVRLASIGNALPQWEYQPNLIFPVTLSDVSFGTVEIDFTTVDLTARAGEDYISQTGTLTFLPGQTANNINIAIINDNNFEPNEHTAVRLTAIRTLGDDRVIFGDRQGVGVILNDDAAMLRFDSAELHVATDGAAPLTRTIEVRLDAALAYAVNVDYNVVGGTAIAGVDYTPVNGTLNFPAGTVVQSFNLPILANPSPNPTATIRLGLGNPVVVGPNPPILRGVPYELEVTLYDLPPGDASVPNRAPLTMDITVANQYFSLPQIRWEAQLRLTYNNPGSAIAYNTSVRVHLPSEYTSAVNSCAPVPVGITCSTEVIGVDHFINLDFGAMPAGATGFVNVIAAINGSTPDVAYTLAVTQFGDLAGRSYEVRSLAEQTLP</sequence>
<organism evidence="7 8">
    <name type="scientific">Candidatus Viridilinea halotolerans</name>
    <dbReference type="NCBI Taxonomy" id="2491704"/>
    <lineage>
        <taxon>Bacteria</taxon>
        <taxon>Bacillati</taxon>
        <taxon>Chloroflexota</taxon>
        <taxon>Chloroflexia</taxon>
        <taxon>Chloroflexales</taxon>
        <taxon>Chloroflexineae</taxon>
        <taxon>Oscillochloridaceae</taxon>
        <taxon>Candidatus Viridilinea</taxon>
    </lineage>
</organism>
<keyword evidence="4" id="KW-0813">Transport</keyword>
<accession>A0A426TQE5</accession>
<feature type="compositionally biased region" description="Low complexity" evidence="5">
    <location>
        <begin position="118"/>
        <end position="130"/>
    </location>
</feature>
<evidence type="ECO:0000256" key="1">
    <source>
        <dbReference type="ARBA" id="ARBA00022729"/>
    </source>
</evidence>
<keyword evidence="3" id="KW-0106">Calcium</keyword>
<feature type="compositionally biased region" description="Low complexity" evidence="5">
    <location>
        <begin position="204"/>
        <end position="222"/>
    </location>
</feature>
<gene>
    <name evidence="7" type="ORF">EI684_23080</name>
</gene>
<dbReference type="GO" id="GO:0030001">
    <property type="term" value="P:metal ion transport"/>
    <property type="evidence" value="ECO:0007669"/>
    <property type="project" value="TreeGrafter"/>
</dbReference>